<reference evidence="13 14" key="1">
    <citation type="submission" date="2016-06" db="EMBL/GenBank/DDBJ databases">
        <authorList>
            <person name="Ramos C."/>
            <person name="Pintado A."/>
            <person name="Crespo-Gomez J.I."/>
        </authorList>
    </citation>
    <scope>NUCLEOTIDE SEQUENCE [LARGE SCALE GENOMIC DNA]</scope>
    <source>
        <strain evidence="13 14">AVO110</strain>
    </source>
</reference>
<evidence type="ECO:0000256" key="9">
    <source>
        <dbReference type="ARBA" id="ARBA00025772"/>
    </source>
</evidence>
<evidence type="ECO:0000256" key="3">
    <source>
        <dbReference type="ARBA" id="ARBA00022475"/>
    </source>
</evidence>
<evidence type="ECO:0000256" key="2">
    <source>
        <dbReference type="ARBA" id="ARBA00021549"/>
    </source>
</evidence>
<keyword evidence="6 11" id="KW-0812">Transmembrane</keyword>
<keyword evidence="3" id="KW-1003">Cell membrane</keyword>
<evidence type="ECO:0000259" key="12">
    <source>
        <dbReference type="Pfam" id="PF12019"/>
    </source>
</evidence>
<keyword evidence="14" id="KW-1185">Reference proteome</keyword>
<evidence type="ECO:0000313" key="14">
    <source>
        <dbReference type="Proteomes" id="UP000744555"/>
    </source>
</evidence>
<dbReference type="InterPro" id="IPR045584">
    <property type="entry name" value="Pilin-like"/>
</dbReference>
<name>A0ABR7S721_AQUAC</name>
<accession>A0ABR7S721</accession>
<keyword evidence="4" id="KW-0488">Methylation</keyword>
<dbReference type="PROSITE" id="PS00409">
    <property type="entry name" value="PROKAR_NTER_METHYL"/>
    <property type="match status" value="1"/>
</dbReference>
<dbReference type="Pfam" id="PF07963">
    <property type="entry name" value="N_methyl"/>
    <property type="match status" value="1"/>
</dbReference>
<sequence length="155" mass="16249">MRRHLHGFTLIELLITLVVVGVLAALALPAFDGAFERSRASTEANDLAQALNYGRLEAINRSQPVEVVPTDADAGWSAGITVRQSADDSVLRTIPAMSSGAAVAEENDATTIEFNSFGGLNSPAQAVAFTYSLGDQSKVVAVCLTGRIQVGAECN</sequence>
<comment type="similarity">
    <text evidence="9">Belongs to the GSP H family.</text>
</comment>
<keyword evidence="5" id="KW-0997">Cell inner membrane</keyword>
<dbReference type="InterPro" id="IPR012902">
    <property type="entry name" value="N_methyl_site"/>
</dbReference>
<dbReference type="InterPro" id="IPR022346">
    <property type="entry name" value="T2SS_GspH"/>
</dbReference>
<organism evidence="13 14">
    <name type="scientific">Aquipseudomonas alcaligenes</name>
    <name type="common">Pseudomonas alcaligenes</name>
    <dbReference type="NCBI Taxonomy" id="43263"/>
    <lineage>
        <taxon>Bacteria</taxon>
        <taxon>Pseudomonadati</taxon>
        <taxon>Pseudomonadota</taxon>
        <taxon>Gammaproteobacteria</taxon>
        <taxon>Pseudomonadales</taxon>
        <taxon>Pseudomonadaceae</taxon>
        <taxon>Aquipseudomonas</taxon>
    </lineage>
</organism>
<evidence type="ECO:0000256" key="10">
    <source>
        <dbReference type="ARBA" id="ARBA00030775"/>
    </source>
</evidence>
<evidence type="ECO:0000256" key="7">
    <source>
        <dbReference type="ARBA" id="ARBA00022989"/>
    </source>
</evidence>
<evidence type="ECO:0000256" key="1">
    <source>
        <dbReference type="ARBA" id="ARBA00004377"/>
    </source>
</evidence>
<feature type="transmembrane region" description="Helical" evidence="11">
    <location>
        <begin position="7"/>
        <end position="31"/>
    </location>
</feature>
<evidence type="ECO:0000256" key="4">
    <source>
        <dbReference type="ARBA" id="ARBA00022481"/>
    </source>
</evidence>
<proteinExistence type="inferred from homology"/>
<feature type="domain" description="General secretion pathway GspH" evidence="12">
    <location>
        <begin position="43"/>
        <end position="145"/>
    </location>
</feature>
<keyword evidence="8 11" id="KW-0472">Membrane</keyword>
<protein>
    <recommendedName>
        <fullName evidence="2">Type II secretion system protein H</fullName>
    </recommendedName>
    <alternativeName>
        <fullName evidence="10">General secretion pathway protein H</fullName>
    </alternativeName>
</protein>
<dbReference type="Gene3D" id="3.55.40.10">
    <property type="entry name" value="minor pseudopilin epsh domain"/>
    <property type="match status" value="1"/>
</dbReference>
<evidence type="ECO:0000256" key="5">
    <source>
        <dbReference type="ARBA" id="ARBA00022519"/>
    </source>
</evidence>
<evidence type="ECO:0000256" key="11">
    <source>
        <dbReference type="SAM" id="Phobius"/>
    </source>
</evidence>
<dbReference type="Pfam" id="PF12019">
    <property type="entry name" value="GspH"/>
    <property type="match status" value="1"/>
</dbReference>
<dbReference type="Proteomes" id="UP000744555">
    <property type="component" value="Unassembled WGS sequence"/>
</dbReference>
<gene>
    <name evidence="13" type="ORF">A9179_18390</name>
</gene>
<dbReference type="SUPFAM" id="SSF54523">
    <property type="entry name" value="Pili subunits"/>
    <property type="match status" value="1"/>
</dbReference>
<evidence type="ECO:0000256" key="8">
    <source>
        <dbReference type="ARBA" id="ARBA00023136"/>
    </source>
</evidence>
<evidence type="ECO:0000256" key="6">
    <source>
        <dbReference type="ARBA" id="ARBA00022692"/>
    </source>
</evidence>
<comment type="subcellular location">
    <subcellularLocation>
        <location evidence="1">Cell inner membrane</location>
        <topology evidence="1">Single-pass membrane protein</topology>
    </subcellularLocation>
</comment>
<dbReference type="RefSeq" id="WP_187807715.1">
    <property type="nucleotide sequence ID" value="NZ_LZEU01000001.1"/>
</dbReference>
<dbReference type="NCBIfam" id="TIGR02532">
    <property type="entry name" value="IV_pilin_GFxxxE"/>
    <property type="match status" value="1"/>
</dbReference>
<dbReference type="EMBL" id="LZEU01000001">
    <property type="protein sequence ID" value="MBC9252243.1"/>
    <property type="molecule type" value="Genomic_DNA"/>
</dbReference>
<evidence type="ECO:0000313" key="13">
    <source>
        <dbReference type="EMBL" id="MBC9252243.1"/>
    </source>
</evidence>
<comment type="caution">
    <text evidence="13">The sequence shown here is derived from an EMBL/GenBank/DDBJ whole genome shotgun (WGS) entry which is preliminary data.</text>
</comment>
<keyword evidence="7 11" id="KW-1133">Transmembrane helix</keyword>